<gene>
    <name evidence="8" type="ORF">BHQ21_14180</name>
</gene>
<keyword evidence="3" id="KW-0597">Phosphoprotein</keyword>
<comment type="catalytic activity">
    <reaction evidence="1">
        <text>ATP + protein L-histidine = ADP + protein N-phospho-L-histidine.</text>
        <dbReference type="EC" id="2.7.13.3"/>
    </reaction>
</comment>
<dbReference type="OrthoDB" id="3787288at2"/>
<dbReference type="GO" id="GO:0003723">
    <property type="term" value="F:RNA binding"/>
    <property type="evidence" value="ECO:0007669"/>
    <property type="project" value="InterPro"/>
</dbReference>
<dbReference type="EMBL" id="MIHC01000023">
    <property type="protein sequence ID" value="ODR05349.1"/>
    <property type="molecule type" value="Genomic_DNA"/>
</dbReference>
<keyword evidence="9" id="KW-1185">Reference proteome</keyword>
<reference evidence="9" key="1">
    <citation type="submission" date="2016-09" db="EMBL/GenBank/DDBJ databases">
        <authorList>
            <person name="Greninger A.L."/>
            <person name="Jerome K.R."/>
            <person name="Mcnair B."/>
            <person name="Wallis C."/>
            <person name="Fang F."/>
        </authorList>
    </citation>
    <scope>NUCLEOTIDE SEQUENCE [LARGE SCALE GENOMIC DNA]</scope>
    <source>
        <strain evidence="9">BC1_M4</strain>
    </source>
</reference>
<protein>
    <recommendedName>
        <fullName evidence="2">histidine kinase</fullName>
        <ecNumber evidence="2">2.7.13.3</ecNumber>
    </recommendedName>
</protein>
<dbReference type="RefSeq" id="WP_069400927.1">
    <property type="nucleotide sequence ID" value="NZ_JACKTB010000108.1"/>
</dbReference>
<dbReference type="PROSITE" id="PS50921">
    <property type="entry name" value="ANTAR"/>
    <property type="match status" value="1"/>
</dbReference>
<evidence type="ECO:0000313" key="9">
    <source>
        <dbReference type="Proteomes" id="UP000094224"/>
    </source>
</evidence>
<evidence type="ECO:0000259" key="7">
    <source>
        <dbReference type="PROSITE" id="PS50921"/>
    </source>
</evidence>
<dbReference type="SUPFAM" id="SSF55785">
    <property type="entry name" value="PYP-like sensor domain (PAS domain)"/>
    <property type="match status" value="1"/>
</dbReference>
<dbReference type="Pfam" id="PF03861">
    <property type="entry name" value="ANTAR"/>
    <property type="match status" value="1"/>
</dbReference>
<evidence type="ECO:0000256" key="2">
    <source>
        <dbReference type="ARBA" id="ARBA00012438"/>
    </source>
</evidence>
<dbReference type="InterPro" id="IPR000014">
    <property type="entry name" value="PAS"/>
</dbReference>
<dbReference type="GO" id="GO:0004673">
    <property type="term" value="F:protein histidine kinase activity"/>
    <property type="evidence" value="ECO:0007669"/>
    <property type="project" value="UniProtKB-EC"/>
</dbReference>
<dbReference type="Gene3D" id="3.30.450.20">
    <property type="entry name" value="PAS domain"/>
    <property type="match status" value="1"/>
</dbReference>
<dbReference type="SMART" id="SM01012">
    <property type="entry name" value="ANTAR"/>
    <property type="match status" value="1"/>
</dbReference>
<dbReference type="EC" id="2.7.13.3" evidence="2"/>
<feature type="domain" description="ANTAR" evidence="7">
    <location>
        <begin position="125"/>
        <end position="186"/>
    </location>
</feature>
<evidence type="ECO:0000259" key="6">
    <source>
        <dbReference type="PROSITE" id="PS50112"/>
    </source>
</evidence>
<feature type="domain" description="PAS" evidence="6">
    <location>
        <begin position="32"/>
        <end position="77"/>
    </location>
</feature>
<dbReference type="InterPro" id="IPR036388">
    <property type="entry name" value="WH-like_DNA-bd_sf"/>
</dbReference>
<dbReference type="Proteomes" id="UP000094224">
    <property type="component" value="Unassembled WGS sequence"/>
</dbReference>
<dbReference type="AlphaFoldDB" id="A0A1E3STC8"/>
<sequence length="217" mass="23942">MTGSAAESAPDGIAPERVGWFRFYFDDQSWEWSPEVERLHGYNPGTVTPTTELVLSHKHPEDRDKVAATINDITQTHGVFSGRHRIIDTAGQVHAVLVVGDQFCDDDGIVVGTHGFYVDVTPSEQIREDMVTERLADIAHHRSIIEQAKGMLMLIYDIDEDAAFGLLAWLSQKSNIKLRALAEGLVPRLRAVSANAISDKVKFDHALMTTPEHVAGG</sequence>
<evidence type="ECO:0000313" key="8">
    <source>
        <dbReference type="EMBL" id="ODR05349.1"/>
    </source>
</evidence>
<dbReference type="PROSITE" id="PS50112">
    <property type="entry name" value="PAS"/>
    <property type="match status" value="1"/>
</dbReference>
<accession>A0A1E3STC8</accession>
<evidence type="ECO:0000256" key="3">
    <source>
        <dbReference type="ARBA" id="ARBA00022553"/>
    </source>
</evidence>
<dbReference type="InterPro" id="IPR005561">
    <property type="entry name" value="ANTAR"/>
</dbReference>
<dbReference type="PANTHER" id="PTHR43304">
    <property type="entry name" value="PHYTOCHROME-LIKE PROTEIN CPH1"/>
    <property type="match status" value="1"/>
</dbReference>
<comment type="caution">
    <text evidence="8">The sequence shown here is derived from an EMBL/GenBank/DDBJ whole genome shotgun (WGS) entry which is preliminary data.</text>
</comment>
<evidence type="ECO:0000256" key="5">
    <source>
        <dbReference type="ARBA" id="ARBA00022777"/>
    </source>
</evidence>
<dbReference type="Pfam" id="PF08447">
    <property type="entry name" value="PAS_3"/>
    <property type="match status" value="1"/>
</dbReference>
<dbReference type="PANTHER" id="PTHR43304:SF1">
    <property type="entry name" value="PAC DOMAIN-CONTAINING PROTEIN"/>
    <property type="match status" value="1"/>
</dbReference>
<name>A0A1E3STC8_9MYCO</name>
<dbReference type="InterPro" id="IPR013655">
    <property type="entry name" value="PAS_fold_3"/>
</dbReference>
<dbReference type="Gene3D" id="1.10.10.10">
    <property type="entry name" value="Winged helix-like DNA-binding domain superfamily/Winged helix DNA-binding domain"/>
    <property type="match status" value="1"/>
</dbReference>
<keyword evidence="5" id="KW-0418">Kinase</keyword>
<proteinExistence type="predicted"/>
<dbReference type="STRING" id="243061.AWC25_17940"/>
<organism evidence="8 9">
    <name type="scientific">Mycobacterium sherrisii</name>
    <dbReference type="NCBI Taxonomy" id="243061"/>
    <lineage>
        <taxon>Bacteria</taxon>
        <taxon>Bacillati</taxon>
        <taxon>Actinomycetota</taxon>
        <taxon>Actinomycetes</taxon>
        <taxon>Mycobacteriales</taxon>
        <taxon>Mycobacteriaceae</taxon>
        <taxon>Mycobacterium</taxon>
        <taxon>Mycobacterium simiae complex</taxon>
    </lineage>
</organism>
<dbReference type="NCBIfam" id="TIGR00229">
    <property type="entry name" value="sensory_box"/>
    <property type="match status" value="1"/>
</dbReference>
<dbReference type="CDD" id="cd00130">
    <property type="entry name" value="PAS"/>
    <property type="match status" value="1"/>
</dbReference>
<evidence type="ECO:0000256" key="4">
    <source>
        <dbReference type="ARBA" id="ARBA00022679"/>
    </source>
</evidence>
<keyword evidence="4" id="KW-0808">Transferase</keyword>
<dbReference type="InterPro" id="IPR052162">
    <property type="entry name" value="Sensor_kinase/Photoreceptor"/>
</dbReference>
<evidence type="ECO:0000256" key="1">
    <source>
        <dbReference type="ARBA" id="ARBA00000085"/>
    </source>
</evidence>
<dbReference type="InterPro" id="IPR035965">
    <property type="entry name" value="PAS-like_dom_sf"/>
</dbReference>